<name>A0A836BND8_9CHLO</name>
<dbReference type="OrthoDB" id="538402at2759"/>
<comment type="caution">
    <text evidence="3">The sequence shown here is derived from an EMBL/GenBank/DDBJ whole genome shotgun (WGS) entry which is preliminary data.</text>
</comment>
<dbReference type="Gene3D" id="3.10.450.50">
    <property type="match status" value="1"/>
</dbReference>
<keyword evidence="4" id="KW-1185">Reference proteome</keyword>
<feature type="region of interest" description="Disordered" evidence="1">
    <location>
        <begin position="172"/>
        <end position="204"/>
    </location>
</feature>
<accession>A0A836BND8</accession>
<feature type="domain" description="SnoaL-like" evidence="2">
    <location>
        <begin position="204"/>
        <end position="273"/>
    </location>
</feature>
<dbReference type="Pfam" id="PF12680">
    <property type="entry name" value="SnoaL_2"/>
    <property type="match status" value="1"/>
</dbReference>
<dbReference type="EMBL" id="JAEHOE010000196">
    <property type="protein sequence ID" value="KAG2482935.1"/>
    <property type="molecule type" value="Genomic_DNA"/>
</dbReference>
<dbReference type="AlphaFoldDB" id="A0A836BND8"/>
<gene>
    <name evidence="3" type="ORF">HYH03_018160</name>
</gene>
<dbReference type="PANTHER" id="PTHR41252:SF1">
    <property type="entry name" value="BLR2505 PROTEIN"/>
    <property type="match status" value="1"/>
</dbReference>
<dbReference type="Proteomes" id="UP000612055">
    <property type="component" value="Unassembled WGS sequence"/>
</dbReference>
<evidence type="ECO:0000259" key="2">
    <source>
        <dbReference type="Pfam" id="PF12680"/>
    </source>
</evidence>
<organism evidence="3 4">
    <name type="scientific">Edaphochlamys debaryana</name>
    <dbReference type="NCBI Taxonomy" id="47281"/>
    <lineage>
        <taxon>Eukaryota</taxon>
        <taxon>Viridiplantae</taxon>
        <taxon>Chlorophyta</taxon>
        <taxon>core chlorophytes</taxon>
        <taxon>Chlorophyceae</taxon>
        <taxon>CS clade</taxon>
        <taxon>Chlamydomonadales</taxon>
        <taxon>Chlamydomonadales incertae sedis</taxon>
        <taxon>Edaphochlamys</taxon>
    </lineage>
</organism>
<evidence type="ECO:0000256" key="1">
    <source>
        <dbReference type="SAM" id="MobiDB-lite"/>
    </source>
</evidence>
<reference evidence="3" key="1">
    <citation type="journal article" date="2020" name="bioRxiv">
        <title>Comparative genomics of Chlamydomonas.</title>
        <authorList>
            <person name="Craig R.J."/>
            <person name="Hasan A.R."/>
            <person name="Ness R.W."/>
            <person name="Keightley P.D."/>
        </authorList>
    </citation>
    <scope>NUCLEOTIDE SEQUENCE</scope>
    <source>
        <strain evidence="3">CCAP 11/70</strain>
    </source>
</reference>
<protein>
    <recommendedName>
        <fullName evidence="2">SnoaL-like domain-containing protein</fullName>
    </recommendedName>
</protein>
<dbReference type="InterPro" id="IPR037401">
    <property type="entry name" value="SnoaL-like"/>
</dbReference>
<sequence length="294" mass="30519">MPAALSSSALSPQQRAAAATSGGRPRPTARALPQRSRLLEVLRASATPPSSAQEGAAPKRREVLGALSLASAGSVLAGVAAPRQLLRSAGAAPDPAAALLDAYAKFGDFQASGDPAKYKARYGLGKGLLLAGRKRAAKRGAVAWRADAGWVLEATLTDDVIWTSNVNGGFDRRASEGDVDGTGGQAGSGGGGERGRSEPNRFNPRGKAEAARYFQYMRQYNDISTFEPFHQVVQGNEVVSFVNITGSGKSTGTPYASTLVHWVTVSPDGRIASSRELCDQGVMGPALGPAPFPQ</sequence>
<feature type="compositionally biased region" description="Gly residues" evidence="1">
    <location>
        <begin position="180"/>
        <end position="192"/>
    </location>
</feature>
<feature type="region of interest" description="Disordered" evidence="1">
    <location>
        <begin position="1"/>
        <end position="34"/>
    </location>
</feature>
<proteinExistence type="predicted"/>
<dbReference type="SUPFAM" id="SSF54427">
    <property type="entry name" value="NTF2-like"/>
    <property type="match status" value="1"/>
</dbReference>
<dbReference type="InterPro" id="IPR032710">
    <property type="entry name" value="NTF2-like_dom_sf"/>
</dbReference>
<dbReference type="PANTHER" id="PTHR41252">
    <property type="entry name" value="BLR2505 PROTEIN"/>
    <property type="match status" value="1"/>
</dbReference>
<evidence type="ECO:0000313" key="3">
    <source>
        <dbReference type="EMBL" id="KAG2482935.1"/>
    </source>
</evidence>
<feature type="compositionally biased region" description="Low complexity" evidence="1">
    <location>
        <begin position="1"/>
        <end position="19"/>
    </location>
</feature>
<evidence type="ECO:0000313" key="4">
    <source>
        <dbReference type="Proteomes" id="UP000612055"/>
    </source>
</evidence>